<comment type="caution">
    <text evidence="12">Was originally thought to be a dihydrodipicolinate synthase (DHDPS), catalyzing the condensation of (S)-aspartate-beta-semialdehyde [(S)-ASA] and pyruvate to dihydrodipicolinate (DHDP). However, it was shown in E.coli that the product of the enzymatic reaction is not dihydrodipicolinate but in fact (4S)-4-hydroxy-2,3,4,5-tetrahydro-(2S)-dipicolinic acid (HTPA), and that the consecutive dehydration reaction leading to DHDP is not spontaneous but catalyzed by DapB.</text>
</comment>
<accession>C7LKC0</accession>
<name>C7LKC0_KARMS</name>
<proteinExistence type="inferred from homology"/>
<evidence type="ECO:0000256" key="6">
    <source>
        <dbReference type="ARBA" id="ARBA00022605"/>
    </source>
</evidence>
<evidence type="ECO:0000256" key="1">
    <source>
        <dbReference type="ARBA" id="ARBA00003294"/>
    </source>
</evidence>
<evidence type="ECO:0000256" key="3">
    <source>
        <dbReference type="ARBA" id="ARBA00007592"/>
    </source>
</evidence>
<dbReference type="PRINTS" id="PR00146">
    <property type="entry name" value="DHPICSNTHASE"/>
</dbReference>
<sequence>MKKLSGIGVALVTPFNKQGAIDFKSIEKIVSFVIKEGVQYLVLLGTTGEASTLHIKEKIDIINCVMNINSKKLPVVVGIGSNNTEEVILNLKKLTLNSVDAILSVCPYYNKPSQKGIFHHFKTISENTDKNIIIYNVPHRTGTNISLETINKLILKYENIIGIKEASGNILQSYNIINNKSKKNFAVLSGDDNLSLPIILGGGEGMISVVGQAFPKELSKMFKLACENKVQEAYKIYFNIIKIYNIIFKEGNPSGIKTLLKLKGLCNNYVRLPLMECSKTLEQQIKLELNSLKF</sequence>
<dbReference type="NCBIfam" id="TIGR00674">
    <property type="entry name" value="dapA"/>
    <property type="match status" value="1"/>
</dbReference>
<dbReference type="Pfam" id="PF00701">
    <property type="entry name" value="DHDPS"/>
    <property type="match status" value="1"/>
</dbReference>
<feature type="site" description="Part of a proton relay during catalysis" evidence="12">
    <location>
        <position position="46"/>
    </location>
</feature>
<dbReference type="EC" id="4.3.3.7" evidence="4 12"/>
<dbReference type="InterPro" id="IPR013785">
    <property type="entry name" value="Aldolase_TIM"/>
</dbReference>
<dbReference type="GO" id="GO:0019877">
    <property type="term" value="P:diaminopimelate biosynthetic process"/>
    <property type="evidence" value="ECO:0007669"/>
    <property type="project" value="UniProtKB-UniRule"/>
</dbReference>
<comment type="catalytic activity">
    <reaction evidence="11 12">
        <text>L-aspartate 4-semialdehyde + pyruvate = (2S,4S)-4-hydroxy-2,3,4,5-tetrahydrodipicolinate + H2O + H(+)</text>
        <dbReference type="Rhea" id="RHEA:34171"/>
        <dbReference type="ChEBI" id="CHEBI:15361"/>
        <dbReference type="ChEBI" id="CHEBI:15377"/>
        <dbReference type="ChEBI" id="CHEBI:15378"/>
        <dbReference type="ChEBI" id="CHEBI:67139"/>
        <dbReference type="ChEBI" id="CHEBI:537519"/>
        <dbReference type="EC" id="4.3.3.7"/>
    </reaction>
</comment>
<dbReference type="HOGENOM" id="CLU_049343_7_0_10"/>
<comment type="similarity">
    <text evidence="3 12 13">Belongs to the DapA family.</text>
</comment>
<comment type="pathway">
    <text evidence="2 12">Amino-acid biosynthesis; L-lysine biosynthesis via DAP pathway; (S)-tetrahydrodipicolinate from L-aspartate: step 3/4.</text>
</comment>
<dbReference type="PIRSF" id="PIRSF001365">
    <property type="entry name" value="DHDPS"/>
    <property type="match status" value="1"/>
</dbReference>
<dbReference type="PROSITE" id="PS00666">
    <property type="entry name" value="DHDPS_2"/>
    <property type="match status" value="1"/>
</dbReference>
<dbReference type="AlphaFoldDB" id="C7LKC0"/>
<keyword evidence="7 12" id="KW-0220">Diaminopimelate biosynthesis</keyword>
<evidence type="ECO:0000256" key="9">
    <source>
        <dbReference type="ARBA" id="ARBA00023239"/>
    </source>
</evidence>
<dbReference type="GO" id="GO:0009089">
    <property type="term" value="P:lysine biosynthetic process via diaminopimelate"/>
    <property type="evidence" value="ECO:0007669"/>
    <property type="project" value="UniProtKB-UniRule"/>
</dbReference>
<dbReference type="STRING" id="595499.SMDSEM_179"/>
<dbReference type="HAMAP" id="MF_00418">
    <property type="entry name" value="DapA"/>
    <property type="match status" value="1"/>
</dbReference>
<evidence type="ECO:0000256" key="15">
    <source>
        <dbReference type="PIRSR" id="PIRSR001365-2"/>
    </source>
</evidence>
<comment type="subcellular location">
    <subcellularLocation>
        <location evidence="12">Cytoplasm</location>
    </subcellularLocation>
</comment>
<keyword evidence="5 12" id="KW-0963">Cytoplasm</keyword>
<dbReference type="InterPro" id="IPR002220">
    <property type="entry name" value="DapA-like"/>
</dbReference>
<keyword evidence="6 12" id="KW-0028">Amino-acid biosynthesis</keyword>
<dbReference type="InterPro" id="IPR020625">
    <property type="entry name" value="Schiff_base-form_aldolases_AS"/>
</dbReference>
<dbReference type="Proteomes" id="UP000008074">
    <property type="component" value="Chromosome"/>
</dbReference>
<feature type="binding site" evidence="12 15">
    <location>
        <position position="207"/>
    </location>
    <ligand>
        <name>pyruvate</name>
        <dbReference type="ChEBI" id="CHEBI:15361"/>
    </ligand>
</feature>
<evidence type="ECO:0000256" key="13">
    <source>
        <dbReference type="PIRNR" id="PIRNR001365"/>
    </source>
</evidence>
<evidence type="ECO:0000256" key="14">
    <source>
        <dbReference type="PIRSR" id="PIRSR001365-1"/>
    </source>
</evidence>
<comment type="function">
    <text evidence="1 12">Catalyzes the condensation of (S)-aspartate-beta-semialdehyde [(S)-ASA] and pyruvate to 4-hydroxy-tetrahydrodipicolinate (HTPA).</text>
</comment>
<dbReference type="PANTHER" id="PTHR12128">
    <property type="entry name" value="DIHYDRODIPICOLINATE SYNTHASE"/>
    <property type="match status" value="1"/>
</dbReference>
<feature type="active site" description="Proton donor/acceptor" evidence="12 14">
    <location>
        <position position="135"/>
    </location>
</feature>
<dbReference type="SMART" id="SM01130">
    <property type="entry name" value="DHDPS"/>
    <property type="match status" value="1"/>
</dbReference>
<evidence type="ECO:0000256" key="5">
    <source>
        <dbReference type="ARBA" id="ARBA00022490"/>
    </source>
</evidence>
<reference evidence="16 17" key="1">
    <citation type="journal article" date="2009" name="Proc. Natl. Acad. Sci. U.S.A.">
        <title>Convergent evolution of metabolic roles in bacterial co-symbionts of insects.</title>
        <authorList>
            <person name="McCutcheon J.P."/>
            <person name="McDonald B.R."/>
            <person name="Moran N.A."/>
        </authorList>
    </citation>
    <scope>NUCLEOTIDE SEQUENCE [LARGE SCALE GENOMIC DNA]</scope>
    <source>
        <strain evidence="16 17">SMDSEM</strain>
    </source>
</reference>
<dbReference type="EMBL" id="CP001605">
    <property type="protein sequence ID" value="ACU52882.1"/>
    <property type="molecule type" value="Genomic_DNA"/>
</dbReference>
<keyword evidence="8 12" id="KW-0457">Lysine biosynthesis</keyword>
<evidence type="ECO:0000313" key="17">
    <source>
        <dbReference type="Proteomes" id="UP000008074"/>
    </source>
</evidence>
<feature type="site" description="Part of a proton relay during catalysis" evidence="12">
    <location>
        <position position="109"/>
    </location>
</feature>
<organism evidence="16 17">
    <name type="scientific">Karelsulcia muelleri (strain SMDSEM)</name>
    <name type="common">Sulcia muelleri</name>
    <dbReference type="NCBI Taxonomy" id="595499"/>
    <lineage>
        <taxon>Bacteria</taxon>
        <taxon>Pseudomonadati</taxon>
        <taxon>Bacteroidota</taxon>
        <taxon>Flavobacteriia</taxon>
        <taxon>Flavobacteriales</taxon>
        <taxon>Candidatus Karelsulcia</taxon>
    </lineage>
</organism>
<keyword evidence="10 12" id="KW-0704">Schiff base</keyword>
<evidence type="ECO:0000256" key="7">
    <source>
        <dbReference type="ARBA" id="ARBA00022915"/>
    </source>
</evidence>
<comment type="subunit">
    <text evidence="12">Homotetramer; dimer of dimers.</text>
</comment>
<protein>
    <recommendedName>
        <fullName evidence="4 12">4-hydroxy-tetrahydrodipicolinate synthase</fullName>
        <shortName evidence="12">HTPA synthase</shortName>
        <ecNumber evidence="4 12">4.3.3.7</ecNumber>
    </recommendedName>
</protein>
<feature type="binding site" evidence="12 15">
    <location>
        <position position="47"/>
    </location>
    <ligand>
        <name>pyruvate</name>
        <dbReference type="ChEBI" id="CHEBI:15361"/>
    </ligand>
</feature>
<evidence type="ECO:0000256" key="2">
    <source>
        <dbReference type="ARBA" id="ARBA00005120"/>
    </source>
</evidence>
<dbReference type="Gene3D" id="3.20.20.70">
    <property type="entry name" value="Aldolase class I"/>
    <property type="match status" value="1"/>
</dbReference>
<gene>
    <name evidence="12 16" type="primary">dapA</name>
    <name evidence="16" type="ordered locus">SMDSEM_179</name>
</gene>
<evidence type="ECO:0000313" key="16">
    <source>
        <dbReference type="EMBL" id="ACU52882.1"/>
    </source>
</evidence>
<evidence type="ECO:0000256" key="10">
    <source>
        <dbReference type="ARBA" id="ARBA00023270"/>
    </source>
</evidence>
<evidence type="ECO:0000256" key="4">
    <source>
        <dbReference type="ARBA" id="ARBA00012086"/>
    </source>
</evidence>
<dbReference type="CDD" id="cd00950">
    <property type="entry name" value="DHDPS"/>
    <property type="match status" value="1"/>
</dbReference>
<dbReference type="GO" id="GO:0008840">
    <property type="term" value="F:4-hydroxy-tetrahydrodipicolinate synthase activity"/>
    <property type="evidence" value="ECO:0007669"/>
    <property type="project" value="UniProtKB-UniRule"/>
</dbReference>
<dbReference type="UniPathway" id="UPA00034">
    <property type="reaction ID" value="UER00017"/>
</dbReference>
<dbReference type="InterPro" id="IPR005263">
    <property type="entry name" value="DapA"/>
</dbReference>
<dbReference type="SUPFAM" id="SSF51569">
    <property type="entry name" value="Aldolase"/>
    <property type="match status" value="1"/>
</dbReference>
<keyword evidence="9 12" id="KW-0456">Lyase</keyword>
<dbReference type="KEGG" id="sms:SMDSEM_179"/>
<evidence type="ECO:0000256" key="8">
    <source>
        <dbReference type="ARBA" id="ARBA00023154"/>
    </source>
</evidence>
<dbReference type="PANTHER" id="PTHR12128:SF66">
    <property type="entry name" value="4-HYDROXY-2-OXOGLUTARATE ALDOLASE, MITOCHONDRIAL"/>
    <property type="match status" value="1"/>
</dbReference>
<feature type="active site" description="Schiff-base intermediate with substrate" evidence="12 14">
    <location>
        <position position="164"/>
    </location>
</feature>
<dbReference type="GO" id="GO:0005829">
    <property type="term" value="C:cytosol"/>
    <property type="evidence" value="ECO:0007669"/>
    <property type="project" value="TreeGrafter"/>
</dbReference>
<evidence type="ECO:0000256" key="11">
    <source>
        <dbReference type="ARBA" id="ARBA00047836"/>
    </source>
</evidence>
<evidence type="ECO:0000256" key="12">
    <source>
        <dbReference type="HAMAP-Rule" id="MF_00418"/>
    </source>
</evidence>